<feature type="domain" description="Soluble ligand binding" evidence="18">
    <location>
        <begin position="584"/>
        <end position="625"/>
    </location>
</feature>
<sequence>MWKKGGFALAVLAALTPILPSAALAQGQPLLPPSLPSTLPGGMPLPSLAPGAQGDILQRIIDAAGGRMAGGTPSSLPATPHPPAYAAPPAAPASASALALHVEPGEPLSNTEAFFAARLPDQQPPLRQFGYDTFRNLGPPQGPASAVVGALPDDYRIGRDDEVIVSIRGRSRQSLSLRIGRDGMLTLPDLAPFPAAGRTLRELRADIEMRVARELGGSEAFVSIGQTRQIAVFVAGEVVRPGLVPLPALASLLDALGAAGGIRRTGSLRAVRVEGPGGARVVDLYAAIAGVSGTPDLSLREGERVVVPPLGGVVALGGDVTRPGIYELPAGVASAPLASVLALAGGALRPAGNRFLSTGTDAGGRRAMSELSPGSLLRRGDAVTVSPGVDVASGGLRLAGHVAAPVIRGVGPRGAGLRALLADPRVIRPDPYVRMGVAWRMDERTRVRRFIAFDLGRVMTGGAELPLREGDEVILLSQSDVLWLASPAVQRALRGEAAAPLPVAPAAVAAGAAGQPAGPLPGSVPPPVDCPALMALAVAARSSPLRFAHARSAGFPDIGAPGCPQVFVDYPALLPFLLDQSVLLAGEVRLPGLYPVIEDTGLDMVIAAAGGPADTADLSAVEFAREPLEGAGAIPLSRTRLDLRSRNFAAVRLSPRDAVRIPRGFGDRDTGPVTLVGEFLRPGTYDIRRGERLSELLARAGGLTGQAYPYGAVFTRESVRQRQQEGFQRTARELESSLIQVAAGQAVAGSRQGGLDLGGAINAGQALAGTLREARAAGRMVVEANPVVLAARPELDVLLEPGDLLVIPKRPNEVTVVGAVLNPGSLQFSTGWKASQYVRAAGGEQRFADASRAFVVLPNGQSVPAGLGSWQSGGPPIPPGSLVVVPQDPSPYETWGFIRDLTSVLGQISISSAALAVISKQAR</sequence>
<dbReference type="EMBL" id="JACIJD010000013">
    <property type="protein sequence ID" value="MBB5694906.1"/>
    <property type="molecule type" value="Genomic_DNA"/>
</dbReference>
<reference evidence="20 21" key="1">
    <citation type="submission" date="2020-08" db="EMBL/GenBank/DDBJ databases">
        <title>Genomic Encyclopedia of Type Strains, Phase IV (KMG-IV): sequencing the most valuable type-strain genomes for metagenomic binning, comparative biology and taxonomic classification.</title>
        <authorList>
            <person name="Goeker M."/>
        </authorList>
    </citation>
    <scope>NUCLEOTIDE SEQUENCE [LARGE SCALE GENOMIC DNA]</scope>
    <source>
        <strain evidence="20 21">DSM 25622</strain>
    </source>
</reference>
<evidence type="ECO:0000256" key="9">
    <source>
        <dbReference type="ARBA" id="ARBA00023065"/>
    </source>
</evidence>
<evidence type="ECO:0000256" key="8">
    <source>
        <dbReference type="ARBA" id="ARBA00023047"/>
    </source>
</evidence>
<evidence type="ECO:0000256" key="15">
    <source>
        <dbReference type="SAM" id="MobiDB-lite"/>
    </source>
</evidence>
<organism evidence="20 21">
    <name type="scientific">Muricoccus pecuniae</name>
    <dbReference type="NCBI Taxonomy" id="693023"/>
    <lineage>
        <taxon>Bacteria</taxon>
        <taxon>Pseudomonadati</taxon>
        <taxon>Pseudomonadota</taxon>
        <taxon>Alphaproteobacteria</taxon>
        <taxon>Acetobacterales</taxon>
        <taxon>Roseomonadaceae</taxon>
        <taxon>Muricoccus</taxon>
    </lineage>
</organism>
<dbReference type="Pfam" id="PF02563">
    <property type="entry name" value="Poly_export"/>
    <property type="match status" value="1"/>
</dbReference>
<keyword evidence="14" id="KW-0449">Lipoprotein</keyword>
<dbReference type="Pfam" id="PF10531">
    <property type="entry name" value="SLBB"/>
    <property type="match status" value="4"/>
</dbReference>
<feature type="compositionally biased region" description="Pro residues" evidence="15">
    <location>
        <begin position="79"/>
        <end position="90"/>
    </location>
</feature>
<evidence type="ECO:0000259" key="17">
    <source>
        <dbReference type="Pfam" id="PF02563"/>
    </source>
</evidence>
<feature type="chain" id="PRO_5032284012" evidence="16">
    <location>
        <begin position="26"/>
        <end position="923"/>
    </location>
</feature>
<dbReference type="InterPro" id="IPR003715">
    <property type="entry name" value="Poly_export_N"/>
</dbReference>
<evidence type="ECO:0000256" key="5">
    <source>
        <dbReference type="ARBA" id="ARBA00022597"/>
    </source>
</evidence>
<evidence type="ECO:0000313" key="20">
    <source>
        <dbReference type="EMBL" id="MBB5694906.1"/>
    </source>
</evidence>
<dbReference type="GO" id="GO:0015288">
    <property type="term" value="F:porin activity"/>
    <property type="evidence" value="ECO:0007669"/>
    <property type="project" value="UniProtKB-KW"/>
</dbReference>
<feature type="domain" description="SLBB" evidence="19">
    <location>
        <begin position="232"/>
        <end position="293"/>
    </location>
</feature>
<keyword evidence="3" id="KW-0813">Transport</keyword>
<evidence type="ECO:0000256" key="2">
    <source>
        <dbReference type="ARBA" id="ARBA00009450"/>
    </source>
</evidence>
<keyword evidence="9" id="KW-0406">Ion transport</keyword>
<accession>A0A840Y420</accession>
<feature type="domain" description="Soluble ligand binding" evidence="18">
    <location>
        <begin position="814"/>
        <end position="861"/>
    </location>
</feature>
<keyword evidence="7 16" id="KW-0732">Signal</keyword>
<comment type="subcellular location">
    <subcellularLocation>
        <location evidence="1">Cell outer membrane</location>
        <topology evidence="1">Multi-pass membrane protein</topology>
    </subcellularLocation>
</comment>
<evidence type="ECO:0000256" key="11">
    <source>
        <dbReference type="ARBA" id="ARBA00023136"/>
    </source>
</evidence>
<name>A0A840Y420_9PROT</name>
<dbReference type="GO" id="GO:0006811">
    <property type="term" value="P:monoatomic ion transport"/>
    <property type="evidence" value="ECO:0007669"/>
    <property type="project" value="UniProtKB-KW"/>
</dbReference>
<keyword evidence="8" id="KW-0625">Polysaccharide transport</keyword>
<dbReference type="GO" id="GO:0009279">
    <property type="term" value="C:cell outer membrane"/>
    <property type="evidence" value="ECO:0007669"/>
    <property type="project" value="UniProtKB-SubCell"/>
</dbReference>
<evidence type="ECO:0000256" key="12">
    <source>
        <dbReference type="ARBA" id="ARBA00023139"/>
    </source>
</evidence>
<keyword evidence="4" id="KW-1134">Transmembrane beta strand</keyword>
<keyword evidence="5" id="KW-0762">Sugar transport</keyword>
<feature type="domain" description="Soluble ligand binding" evidence="18">
    <location>
        <begin position="313"/>
        <end position="352"/>
    </location>
</feature>
<dbReference type="PANTHER" id="PTHR33619:SF3">
    <property type="entry name" value="POLYSACCHARIDE EXPORT PROTEIN GFCE-RELATED"/>
    <property type="match status" value="1"/>
</dbReference>
<keyword evidence="13" id="KW-0998">Cell outer membrane</keyword>
<evidence type="ECO:0000256" key="4">
    <source>
        <dbReference type="ARBA" id="ARBA00022452"/>
    </source>
</evidence>
<protein>
    <submittedName>
        <fullName evidence="20">Protein involved in polysaccharide export with SLBB domain</fullName>
    </submittedName>
</protein>
<feature type="domain" description="Polysaccharide export protein N-terminal" evidence="17">
    <location>
        <begin position="152"/>
        <end position="213"/>
    </location>
</feature>
<evidence type="ECO:0000259" key="19">
    <source>
        <dbReference type="Pfam" id="PF22461"/>
    </source>
</evidence>
<proteinExistence type="inferred from homology"/>
<comment type="caution">
    <text evidence="20">The sequence shown here is derived from an EMBL/GenBank/DDBJ whole genome shotgun (WGS) entry which is preliminary data.</text>
</comment>
<keyword evidence="6" id="KW-0812">Transmembrane</keyword>
<feature type="domain" description="Soluble ligand binding" evidence="18">
    <location>
        <begin position="673"/>
        <end position="708"/>
    </location>
</feature>
<keyword evidence="12" id="KW-0564">Palmitate</keyword>
<evidence type="ECO:0000256" key="7">
    <source>
        <dbReference type="ARBA" id="ARBA00022729"/>
    </source>
</evidence>
<keyword evidence="21" id="KW-1185">Reference proteome</keyword>
<feature type="region of interest" description="Disordered" evidence="15">
    <location>
        <begin position="68"/>
        <end position="90"/>
    </location>
</feature>
<dbReference type="InterPro" id="IPR054765">
    <property type="entry name" value="SLBB_dom"/>
</dbReference>
<evidence type="ECO:0000256" key="13">
    <source>
        <dbReference type="ARBA" id="ARBA00023237"/>
    </source>
</evidence>
<evidence type="ECO:0000313" key="21">
    <source>
        <dbReference type="Proteomes" id="UP000580654"/>
    </source>
</evidence>
<evidence type="ECO:0000256" key="1">
    <source>
        <dbReference type="ARBA" id="ARBA00004571"/>
    </source>
</evidence>
<dbReference type="InterPro" id="IPR049712">
    <property type="entry name" value="Poly_export"/>
</dbReference>
<dbReference type="InterPro" id="IPR019554">
    <property type="entry name" value="Soluble_ligand-bd"/>
</dbReference>
<dbReference type="Pfam" id="PF22461">
    <property type="entry name" value="SLBB_2"/>
    <property type="match status" value="1"/>
</dbReference>
<dbReference type="AlphaFoldDB" id="A0A840Y420"/>
<dbReference type="PANTHER" id="PTHR33619">
    <property type="entry name" value="POLYSACCHARIDE EXPORT PROTEIN GFCE-RELATED"/>
    <property type="match status" value="1"/>
</dbReference>
<evidence type="ECO:0000259" key="18">
    <source>
        <dbReference type="Pfam" id="PF10531"/>
    </source>
</evidence>
<keyword evidence="11" id="KW-0472">Membrane</keyword>
<dbReference type="RefSeq" id="WP_312862007.1">
    <property type="nucleotide sequence ID" value="NZ_JACIJD010000013.1"/>
</dbReference>
<dbReference type="GO" id="GO:0046930">
    <property type="term" value="C:pore complex"/>
    <property type="evidence" value="ECO:0007669"/>
    <property type="project" value="UniProtKB-KW"/>
</dbReference>
<keyword evidence="10" id="KW-0626">Porin</keyword>
<dbReference type="Gene3D" id="3.30.1950.10">
    <property type="entry name" value="wza like domain"/>
    <property type="match status" value="1"/>
</dbReference>
<evidence type="ECO:0000256" key="3">
    <source>
        <dbReference type="ARBA" id="ARBA00022448"/>
    </source>
</evidence>
<comment type="similarity">
    <text evidence="2">Belongs to the BexD/CtrA/VexA family.</text>
</comment>
<gene>
    <name evidence="20" type="ORF">FHS87_002959</name>
</gene>
<dbReference type="Proteomes" id="UP000580654">
    <property type="component" value="Unassembled WGS sequence"/>
</dbReference>
<evidence type="ECO:0000256" key="10">
    <source>
        <dbReference type="ARBA" id="ARBA00023114"/>
    </source>
</evidence>
<dbReference type="Gene3D" id="3.10.560.10">
    <property type="entry name" value="Outer membrane lipoprotein wza domain like"/>
    <property type="match status" value="5"/>
</dbReference>
<feature type="signal peptide" evidence="16">
    <location>
        <begin position="1"/>
        <end position="25"/>
    </location>
</feature>
<dbReference type="GO" id="GO:0015159">
    <property type="term" value="F:polysaccharide transmembrane transporter activity"/>
    <property type="evidence" value="ECO:0007669"/>
    <property type="project" value="InterPro"/>
</dbReference>
<evidence type="ECO:0000256" key="6">
    <source>
        <dbReference type="ARBA" id="ARBA00022692"/>
    </source>
</evidence>
<evidence type="ECO:0000256" key="14">
    <source>
        <dbReference type="ARBA" id="ARBA00023288"/>
    </source>
</evidence>
<evidence type="ECO:0000256" key="16">
    <source>
        <dbReference type="SAM" id="SignalP"/>
    </source>
</evidence>